<dbReference type="Gene3D" id="3.40.50.2000">
    <property type="entry name" value="Glycogen Phosphorylase B"/>
    <property type="match status" value="2"/>
</dbReference>
<evidence type="ECO:0000259" key="2">
    <source>
        <dbReference type="Pfam" id="PF00534"/>
    </source>
</evidence>
<sequence length="423" mass="48510">MIKDEQNLKSAVLHSFPGIGKFTSETIKAYDEAGWLAQMFTTIIIHENSKWVKIIRLLAPKIIYKFKNRNFSEISSKKIKLYPYKEIIRLFAVRYLSLTTTDKIWEWAELSFDKWVASKLSKKIKIIHSYEHAAMYTFERAKKLGIFRILEQTSRHYGAVNTLIDQQFEKYPNLRSAYIKRLTGRHLLRRNARKKKEHDLADLIICNSSFTKGTLVDGNVDERKIIIVPLAFPKPAVQINYPNVIPKIHFLYAGSLSVNKGTHLLIEIWNNHFSDNADLLLTLVGKNLLPDLLTANLPSNVKLIDFVHQSELNKLYDQANVFVFPTLADGFGMVITEAMARGLPVIASRNSAGPDLIKHGHDGLLINAGDDQDLLDKINWCIANKDQLKKMSTNAHNKAKSWQWENYREKLIEKIALKLNIDA</sequence>
<feature type="domain" description="Glycosyl transferase family 1" evidence="2">
    <location>
        <begin position="248"/>
        <end position="397"/>
    </location>
</feature>
<proteinExistence type="predicted"/>
<dbReference type="GO" id="GO:0016757">
    <property type="term" value="F:glycosyltransferase activity"/>
    <property type="evidence" value="ECO:0007669"/>
    <property type="project" value="InterPro"/>
</dbReference>
<organism evidence="3 4">
    <name type="scientific">Pedobacter chinensis</name>
    <dbReference type="NCBI Taxonomy" id="2282421"/>
    <lineage>
        <taxon>Bacteria</taxon>
        <taxon>Pseudomonadati</taxon>
        <taxon>Bacteroidota</taxon>
        <taxon>Sphingobacteriia</taxon>
        <taxon>Sphingobacteriales</taxon>
        <taxon>Sphingobacteriaceae</taxon>
        <taxon>Pedobacter</taxon>
    </lineage>
</organism>
<dbReference type="CDD" id="cd03801">
    <property type="entry name" value="GT4_PimA-like"/>
    <property type="match status" value="1"/>
</dbReference>
<dbReference type="Pfam" id="PF00534">
    <property type="entry name" value="Glycos_transf_1"/>
    <property type="match status" value="1"/>
</dbReference>
<dbReference type="GO" id="GO:0009103">
    <property type="term" value="P:lipopolysaccharide biosynthetic process"/>
    <property type="evidence" value="ECO:0007669"/>
    <property type="project" value="TreeGrafter"/>
</dbReference>
<dbReference type="AlphaFoldDB" id="A0A369PVB3"/>
<dbReference type="EMBL" id="QPKV01000004">
    <property type="protein sequence ID" value="RDC56212.1"/>
    <property type="molecule type" value="Genomic_DNA"/>
</dbReference>
<evidence type="ECO:0000313" key="4">
    <source>
        <dbReference type="Proteomes" id="UP000253961"/>
    </source>
</evidence>
<keyword evidence="4" id="KW-1185">Reference proteome</keyword>
<reference evidence="3 4" key="1">
    <citation type="submission" date="2018-07" db="EMBL/GenBank/DDBJ databases">
        <title>Pedobacter sp. nov., isolated from soil.</title>
        <authorList>
            <person name="Zhou L.Y."/>
            <person name="Du Z.J."/>
        </authorList>
    </citation>
    <scope>NUCLEOTIDE SEQUENCE [LARGE SCALE GENOMIC DNA]</scope>
    <source>
        <strain evidence="3 4">JDX94</strain>
    </source>
</reference>
<keyword evidence="1 3" id="KW-0808">Transferase</keyword>
<gene>
    <name evidence="3" type="ORF">DU508_11415</name>
</gene>
<dbReference type="SUPFAM" id="SSF53756">
    <property type="entry name" value="UDP-Glycosyltransferase/glycogen phosphorylase"/>
    <property type="match status" value="1"/>
</dbReference>
<evidence type="ECO:0000313" key="3">
    <source>
        <dbReference type="EMBL" id="RDC56212.1"/>
    </source>
</evidence>
<dbReference type="PANTHER" id="PTHR46401:SF2">
    <property type="entry name" value="GLYCOSYLTRANSFERASE WBBK-RELATED"/>
    <property type="match status" value="1"/>
</dbReference>
<dbReference type="InterPro" id="IPR001296">
    <property type="entry name" value="Glyco_trans_1"/>
</dbReference>
<accession>A0A369PVB3</accession>
<comment type="caution">
    <text evidence="3">The sequence shown here is derived from an EMBL/GenBank/DDBJ whole genome shotgun (WGS) entry which is preliminary data.</text>
</comment>
<evidence type="ECO:0000256" key="1">
    <source>
        <dbReference type="ARBA" id="ARBA00022679"/>
    </source>
</evidence>
<dbReference type="PANTHER" id="PTHR46401">
    <property type="entry name" value="GLYCOSYLTRANSFERASE WBBK-RELATED"/>
    <property type="match status" value="1"/>
</dbReference>
<protein>
    <submittedName>
        <fullName evidence="3">Glycosyltransferase</fullName>
    </submittedName>
</protein>
<name>A0A369PVB3_9SPHI</name>
<dbReference type="Proteomes" id="UP000253961">
    <property type="component" value="Unassembled WGS sequence"/>
</dbReference>